<evidence type="ECO:0000313" key="2">
    <source>
        <dbReference type="Proteomes" id="UP000014672"/>
    </source>
</evidence>
<reference evidence="1 2" key="1">
    <citation type="journal article" date="2013" name="PLoS ONE">
        <title>Complete Genome Analysis of a Haemophilus parasuis Serovar 12 Strain from China.</title>
        <authorList>
            <person name="Li Y."/>
            <person name="Kwok A.H."/>
            <person name="Jiang J."/>
            <person name="Zou Y."/>
            <person name="Zheng F."/>
            <person name="Chen P."/>
            <person name="Hou C."/>
            <person name="Leung F.C."/>
            <person name="Jiang P."/>
        </authorList>
    </citation>
    <scope>NUCLEOTIDE SEQUENCE [LARGE SCALE GENOMIC DNA]</scope>
    <source>
        <strain evidence="1 2">ZJ0906</strain>
    </source>
</reference>
<organism evidence="1 2">
    <name type="scientific">Glaesserella parasuis ZJ0906</name>
    <dbReference type="NCBI Taxonomy" id="1322346"/>
    <lineage>
        <taxon>Bacteria</taxon>
        <taxon>Pseudomonadati</taxon>
        <taxon>Pseudomonadota</taxon>
        <taxon>Gammaproteobacteria</taxon>
        <taxon>Pasteurellales</taxon>
        <taxon>Pasteurellaceae</taxon>
        <taxon>Glaesserella</taxon>
    </lineage>
</organism>
<dbReference type="Pfam" id="PF05939">
    <property type="entry name" value="Phage_min_tail"/>
    <property type="match status" value="1"/>
</dbReference>
<gene>
    <name evidence="1" type="ORF">K756_04050</name>
</gene>
<accession>A0A806JAU6</accession>
<name>A0A806JAU6_GLAPU</name>
<dbReference type="Proteomes" id="UP000014672">
    <property type="component" value="Chromosome"/>
</dbReference>
<evidence type="ECO:0000313" key="1">
    <source>
        <dbReference type="EMBL" id="AGO16025.1"/>
    </source>
</evidence>
<proteinExistence type="predicted"/>
<dbReference type="KEGG" id="hpaz:K756_04050"/>
<dbReference type="AlphaFoldDB" id="A0A806JAU6"/>
<dbReference type="EMBL" id="CP005384">
    <property type="protein sequence ID" value="AGO16025.1"/>
    <property type="molecule type" value="Genomic_DNA"/>
</dbReference>
<protein>
    <submittedName>
        <fullName evidence="1">Phage minor tail protein</fullName>
    </submittedName>
</protein>
<sequence length="108" mass="12643">METFNFNPDWGMQLTKKPEVMKLKFGNGYEQVAPKGLNHNLRIYDISFSGTEERIKQIDAFLDRHGGYKSFLWTPNSSTQGKFRCDEWKTNQQQGFWTLSAQFREVVA</sequence>
<dbReference type="InterPro" id="IPR010265">
    <property type="entry name" value="Phage_lambda_TipM"/>
</dbReference>